<evidence type="ECO:0000313" key="2">
    <source>
        <dbReference type="EMBL" id="SDT93784.1"/>
    </source>
</evidence>
<evidence type="ECO:0000313" key="3">
    <source>
        <dbReference type="Proteomes" id="UP000199608"/>
    </source>
</evidence>
<keyword evidence="1" id="KW-0472">Membrane</keyword>
<accession>A0A1H2EFH5</accession>
<dbReference type="AlphaFoldDB" id="A0A1H2EFH5"/>
<organism evidence="2 3">
    <name type="scientific">Desulfobacula phenolica</name>
    <dbReference type="NCBI Taxonomy" id="90732"/>
    <lineage>
        <taxon>Bacteria</taxon>
        <taxon>Pseudomonadati</taxon>
        <taxon>Thermodesulfobacteriota</taxon>
        <taxon>Desulfobacteria</taxon>
        <taxon>Desulfobacterales</taxon>
        <taxon>Desulfobacteraceae</taxon>
        <taxon>Desulfobacula</taxon>
    </lineage>
</organism>
<reference evidence="3" key="1">
    <citation type="submission" date="2016-10" db="EMBL/GenBank/DDBJ databases">
        <authorList>
            <person name="Varghese N."/>
            <person name="Submissions S."/>
        </authorList>
    </citation>
    <scope>NUCLEOTIDE SEQUENCE [LARGE SCALE GENOMIC DNA]</scope>
    <source>
        <strain evidence="3">DSM 3384</strain>
    </source>
</reference>
<evidence type="ECO:0008006" key="4">
    <source>
        <dbReference type="Google" id="ProtNLM"/>
    </source>
</evidence>
<dbReference type="PROSITE" id="PS51257">
    <property type="entry name" value="PROKAR_LIPOPROTEIN"/>
    <property type="match status" value="1"/>
</dbReference>
<keyword evidence="3" id="KW-1185">Reference proteome</keyword>
<dbReference type="EMBL" id="FNLL01000003">
    <property type="protein sequence ID" value="SDT93784.1"/>
    <property type="molecule type" value="Genomic_DNA"/>
</dbReference>
<name>A0A1H2EFH5_9BACT</name>
<evidence type="ECO:0000256" key="1">
    <source>
        <dbReference type="SAM" id="Phobius"/>
    </source>
</evidence>
<dbReference type="Proteomes" id="UP000199608">
    <property type="component" value="Unassembled WGS sequence"/>
</dbReference>
<feature type="transmembrane region" description="Helical" evidence="1">
    <location>
        <begin position="6"/>
        <end position="27"/>
    </location>
</feature>
<keyword evidence="1" id="KW-0812">Transmembrane</keyword>
<sequence>MNKKIWYSIIVLIVSSCTPQLPTLIYMKGSETFIVDYDGNGTYDDEWLSLDQANRMSCNEVVRHYIDPGHYRWAKSNEMALLYSVLGMPGNSKATRQMSSLAGISIGLGFLYTVKHKATQAEKDSPHIFSVETLGWHGGLATPMPTVVHEPRYFPALIKTEPK</sequence>
<gene>
    <name evidence="2" type="ORF">SAMN04487931_10373</name>
</gene>
<keyword evidence="1" id="KW-1133">Transmembrane helix</keyword>
<dbReference type="RefSeq" id="WP_139168990.1">
    <property type="nucleotide sequence ID" value="NZ_FNLL01000003.1"/>
</dbReference>
<proteinExistence type="predicted"/>
<protein>
    <recommendedName>
        <fullName evidence="4">Lipoprotein</fullName>
    </recommendedName>
</protein>